<organism evidence="3 4">
    <name type="scientific">Thermanaerosceptrum fracticalcis</name>
    <dbReference type="NCBI Taxonomy" id="1712410"/>
    <lineage>
        <taxon>Bacteria</taxon>
        <taxon>Bacillati</taxon>
        <taxon>Bacillota</taxon>
        <taxon>Clostridia</taxon>
        <taxon>Eubacteriales</taxon>
        <taxon>Peptococcaceae</taxon>
        <taxon>Thermanaerosceptrum</taxon>
    </lineage>
</organism>
<evidence type="ECO:0000256" key="1">
    <source>
        <dbReference type="ARBA" id="ARBA00043985"/>
    </source>
</evidence>
<dbReference type="Pfam" id="PF04012">
    <property type="entry name" value="PspA_IM30"/>
    <property type="match status" value="1"/>
</dbReference>
<dbReference type="PANTHER" id="PTHR31088">
    <property type="entry name" value="MEMBRANE-ASSOCIATED PROTEIN VIPP1, CHLOROPLASTIC"/>
    <property type="match status" value="1"/>
</dbReference>
<accession>A0A7G6E3Y5</accession>
<dbReference type="AlphaFoldDB" id="A0A7G6E3Y5"/>
<keyword evidence="4" id="KW-1185">Reference proteome</keyword>
<evidence type="ECO:0000256" key="2">
    <source>
        <dbReference type="SAM" id="Coils"/>
    </source>
</evidence>
<feature type="coiled-coil region" evidence="2">
    <location>
        <begin position="81"/>
        <end position="190"/>
    </location>
</feature>
<comment type="similarity">
    <text evidence="1">Belongs to the PspA/Vipp/IM30 family.</text>
</comment>
<dbReference type="EMBL" id="CP045798">
    <property type="protein sequence ID" value="QNB46789.1"/>
    <property type="molecule type" value="Genomic_DNA"/>
</dbReference>
<dbReference type="RefSeq" id="WP_034420173.1">
    <property type="nucleotide sequence ID" value="NZ_CP045798.1"/>
</dbReference>
<name>A0A7G6E3Y5_THEFR</name>
<evidence type="ECO:0000313" key="4">
    <source>
        <dbReference type="Proteomes" id="UP000515847"/>
    </source>
</evidence>
<dbReference type="OrthoDB" id="9779630at2"/>
<evidence type="ECO:0000313" key="3">
    <source>
        <dbReference type="EMBL" id="QNB46789.1"/>
    </source>
</evidence>
<proteinExistence type="inferred from homology"/>
<protein>
    <submittedName>
        <fullName evidence="3">PspA/IM30 family protein</fullName>
    </submittedName>
</protein>
<dbReference type="KEGG" id="tfr:BR63_11000"/>
<reference evidence="3 4" key="1">
    <citation type="journal article" date="2019" name="Front. Microbiol.">
        <title>Thermoanaerosceptrum fracticalcis gen. nov. sp. nov., a Novel Fumarate-Fermenting Microorganism From a Deep Fractured Carbonate Aquifer of the US Great Basin.</title>
        <authorList>
            <person name="Hamilton-Brehm S.D."/>
            <person name="Stewart L.E."/>
            <person name="Zavarin M."/>
            <person name="Caldwell M."/>
            <person name="Lawson P.A."/>
            <person name="Onstott T.C."/>
            <person name="Grzymski J."/>
            <person name="Neveux I."/>
            <person name="Lollar B.S."/>
            <person name="Russell C.E."/>
            <person name="Moser D.P."/>
        </authorList>
    </citation>
    <scope>NUCLEOTIDE SEQUENCE [LARGE SCALE GENOMIC DNA]</scope>
    <source>
        <strain evidence="3 4">DRI-13</strain>
    </source>
</reference>
<gene>
    <name evidence="3" type="ORF">BR63_11000</name>
</gene>
<dbReference type="InterPro" id="IPR007157">
    <property type="entry name" value="PspA_VIPP1"/>
</dbReference>
<dbReference type="Proteomes" id="UP000515847">
    <property type="component" value="Chromosome"/>
</dbReference>
<keyword evidence="2" id="KW-0175">Coiled coil</keyword>
<sequence>MGLLTRIKAILGAKMEKGLDAVENPKEMLDYSISQMEQSLKDMTRHTVEVATAKRKLEIQRDSNLANAKNYEELAQKALTMGQEELAREALNKKHQEEERTQVLTKQITALEEKLTIITKNQKEMRHKIELFRAKKEELKAVYDASQAQLKVKEILTSLGKESQNVAEIVERAEAKIKHTEARVQAIDHLLEEGVVEEILPLQENDVEQRLAKLSKDAAVEEDLKRLKAQMANKS</sequence>
<dbReference type="PANTHER" id="PTHR31088:SF6">
    <property type="entry name" value="PHAGE SHOCK PROTEIN A"/>
    <property type="match status" value="1"/>
</dbReference>